<dbReference type="InterPro" id="IPR022435">
    <property type="entry name" value="Surface-anchored_actinobac"/>
</dbReference>
<dbReference type="InterPro" id="IPR022395">
    <property type="entry name" value="CHP03773_ABC_transptr-like"/>
</dbReference>
<name>A0A428Z2Q1_KIBAR</name>
<reference evidence="3 4" key="1">
    <citation type="submission" date="2018-05" db="EMBL/GenBank/DDBJ databases">
        <title>Evolution of GPA BGCs.</title>
        <authorList>
            <person name="Waglechner N."/>
            <person name="Wright G.D."/>
        </authorList>
    </citation>
    <scope>NUCLEOTIDE SEQUENCE [LARGE SCALE GENOMIC DNA]</scope>
    <source>
        <strain evidence="3 4">A82846</strain>
    </source>
</reference>
<proteinExistence type="predicted"/>
<evidence type="ECO:0008006" key="5">
    <source>
        <dbReference type="Google" id="ProtNLM"/>
    </source>
</evidence>
<keyword evidence="2" id="KW-0472">Membrane</keyword>
<dbReference type="EMBL" id="QHKI01000031">
    <property type="protein sequence ID" value="RSM80001.1"/>
    <property type="molecule type" value="Genomic_DNA"/>
</dbReference>
<comment type="caution">
    <text evidence="3">The sequence shown here is derived from an EMBL/GenBank/DDBJ whole genome shotgun (WGS) entry which is preliminary data.</text>
</comment>
<feature type="transmembrane region" description="Helical" evidence="2">
    <location>
        <begin position="255"/>
        <end position="274"/>
    </location>
</feature>
<dbReference type="NCBIfam" id="TIGR03769">
    <property type="entry name" value="P_ac_wall_RPT"/>
    <property type="match status" value="1"/>
</dbReference>
<sequence length="280" mass="30024">MPGSQPVIRRLAVLTLALLALLAPVAVGQTRKVVADGHIDMGPRFVDGKWTVQIRDDTVSPAVWRDLSDVVVQVPDVAKTQIPTDPVYGFLGQAGSPVWLLPQVQRPGVVWPGWNTQDPEVVAKVGKEVTWRLAGVRGPGTFKLFVSGNFGAPEVIFDSAKPYPQETGVESNTHVHGNWAFSAPGTYLLDVEMTGTANDGKALADRRTLRMHVGDERPESAFDIPATSSAPSLQEKPAAESTPVAQPVEAQANPWVWVAGAVGVLGLVVVLLVLRRRARG</sequence>
<accession>A0A428Z2Q1</accession>
<protein>
    <recommendedName>
        <fullName evidence="5">ABC transporter-associated repeat protein</fullName>
    </recommendedName>
</protein>
<keyword evidence="2" id="KW-1133">Transmembrane helix</keyword>
<dbReference type="AlphaFoldDB" id="A0A428Z2Q1"/>
<evidence type="ECO:0000313" key="4">
    <source>
        <dbReference type="Proteomes" id="UP000287547"/>
    </source>
</evidence>
<dbReference type="NCBIfam" id="NF038134">
    <property type="entry name" value="choice_anch_M"/>
    <property type="match status" value="1"/>
</dbReference>
<feature type="region of interest" description="Disordered" evidence="1">
    <location>
        <begin position="215"/>
        <end position="245"/>
    </location>
</feature>
<dbReference type="Proteomes" id="UP000287547">
    <property type="component" value="Unassembled WGS sequence"/>
</dbReference>
<evidence type="ECO:0000256" key="2">
    <source>
        <dbReference type="SAM" id="Phobius"/>
    </source>
</evidence>
<dbReference type="NCBIfam" id="TIGR03773">
    <property type="entry name" value="anch_rpt_wall"/>
    <property type="match status" value="1"/>
</dbReference>
<gene>
    <name evidence="3" type="ORF">DMH04_30855</name>
</gene>
<dbReference type="OrthoDB" id="4424311at2"/>
<evidence type="ECO:0000313" key="3">
    <source>
        <dbReference type="EMBL" id="RSM80001.1"/>
    </source>
</evidence>
<organism evidence="3 4">
    <name type="scientific">Kibdelosporangium aridum</name>
    <dbReference type="NCBI Taxonomy" id="2030"/>
    <lineage>
        <taxon>Bacteria</taxon>
        <taxon>Bacillati</taxon>
        <taxon>Actinomycetota</taxon>
        <taxon>Actinomycetes</taxon>
        <taxon>Pseudonocardiales</taxon>
        <taxon>Pseudonocardiaceae</taxon>
        <taxon>Kibdelosporangium</taxon>
    </lineage>
</organism>
<evidence type="ECO:0000256" key="1">
    <source>
        <dbReference type="SAM" id="MobiDB-lite"/>
    </source>
</evidence>
<keyword evidence="2" id="KW-0812">Transmembrane</keyword>